<feature type="region of interest" description="Disordered" evidence="1">
    <location>
        <begin position="131"/>
        <end position="150"/>
    </location>
</feature>
<dbReference type="AlphaFoldDB" id="A0AAV7REB9"/>
<dbReference type="Proteomes" id="UP001066276">
    <property type="component" value="Chromosome 5"/>
</dbReference>
<sequence>MEAAAVLALCALAFPHPLHARVLRADEDGFAECSVCAPRNTQSPPHNLPRKSPSSREPNTSLSRSSGRPHPPPCSRSQAGSARAVQRAVTERAPGSADARLCSACLGARGVLHNLISLQSEAVKSLHNVGRPEHKRHPSQCVPSPRPRNLRCSRHDPQSRLCTTCADKAHHHLHAARAPAAPFTMCA</sequence>
<organism evidence="3 4">
    <name type="scientific">Pleurodeles waltl</name>
    <name type="common">Iberian ribbed newt</name>
    <dbReference type="NCBI Taxonomy" id="8319"/>
    <lineage>
        <taxon>Eukaryota</taxon>
        <taxon>Metazoa</taxon>
        <taxon>Chordata</taxon>
        <taxon>Craniata</taxon>
        <taxon>Vertebrata</taxon>
        <taxon>Euteleostomi</taxon>
        <taxon>Amphibia</taxon>
        <taxon>Batrachia</taxon>
        <taxon>Caudata</taxon>
        <taxon>Salamandroidea</taxon>
        <taxon>Salamandridae</taxon>
        <taxon>Pleurodelinae</taxon>
        <taxon>Pleurodeles</taxon>
    </lineage>
</organism>
<feature type="signal peptide" evidence="2">
    <location>
        <begin position="1"/>
        <end position="20"/>
    </location>
</feature>
<keyword evidence="2" id="KW-0732">Signal</keyword>
<feature type="chain" id="PRO_5043865933" evidence="2">
    <location>
        <begin position="21"/>
        <end position="187"/>
    </location>
</feature>
<reference evidence="3" key="1">
    <citation type="journal article" date="2022" name="bioRxiv">
        <title>Sequencing and chromosome-scale assembly of the giantPleurodeles waltlgenome.</title>
        <authorList>
            <person name="Brown T."/>
            <person name="Elewa A."/>
            <person name="Iarovenko S."/>
            <person name="Subramanian E."/>
            <person name="Araus A.J."/>
            <person name="Petzold A."/>
            <person name="Susuki M."/>
            <person name="Suzuki K.-i.T."/>
            <person name="Hayashi T."/>
            <person name="Toyoda A."/>
            <person name="Oliveira C."/>
            <person name="Osipova E."/>
            <person name="Leigh N.D."/>
            <person name="Simon A."/>
            <person name="Yun M.H."/>
        </authorList>
    </citation>
    <scope>NUCLEOTIDE SEQUENCE</scope>
    <source>
        <strain evidence="3">20211129_DDA</strain>
        <tissue evidence="3">Liver</tissue>
    </source>
</reference>
<protein>
    <submittedName>
        <fullName evidence="3">Uncharacterized protein</fullName>
    </submittedName>
</protein>
<feature type="compositionally biased region" description="Polar residues" evidence="1">
    <location>
        <begin position="55"/>
        <end position="66"/>
    </location>
</feature>
<evidence type="ECO:0000313" key="3">
    <source>
        <dbReference type="EMBL" id="KAJ1149090.1"/>
    </source>
</evidence>
<accession>A0AAV7REB9</accession>
<keyword evidence="4" id="KW-1185">Reference proteome</keyword>
<feature type="region of interest" description="Disordered" evidence="1">
    <location>
        <begin position="38"/>
        <end position="93"/>
    </location>
</feature>
<dbReference type="EMBL" id="JANPWB010000009">
    <property type="protein sequence ID" value="KAJ1149090.1"/>
    <property type="molecule type" value="Genomic_DNA"/>
</dbReference>
<evidence type="ECO:0000256" key="2">
    <source>
        <dbReference type="SAM" id="SignalP"/>
    </source>
</evidence>
<comment type="caution">
    <text evidence="3">The sequence shown here is derived from an EMBL/GenBank/DDBJ whole genome shotgun (WGS) entry which is preliminary data.</text>
</comment>
<name>A0AAV7REB9_PLEWA</name>
<evidence type="ECO:0000256" key="1">
    <source>
        <dbReference type="SAM" id="MobiDB-lite"/>
    </source>
</evidence>
<gene>
    <name evidence="3" type="ORF">NDU88_001908</name>
</gene>
<proteinExistence type="predicted"/>
<evidence type="ECO:0000313" key="4">
    <source>
        <dbReference type="Proteomes" id="UP001066276"/>
    </source>
</evidence>